<comment type="similarity">
    <text evidence="7">Belongs to the FAD-dependent oxidoreductase 2 family. 3-oxosteroid dehydrogenase subfamily.</text>
</comment>
<evidence type="ECO:0000313" key="12">
    <source>
        <dbReference type="Proteomes" id="UP000245711"/>
    </source>
</evidence>
<evidence type="ECO:0000256" key="4">
    <source>
        <dbReference type="ARBA" id="ARBA00023002"/>
    </source>
</evidence>
<keyword evidence="4" id="KW-0560">Oxidoreductase</keyword>
<keyword evidence="12" id="KW-1185">Reference proteome</keyword>
<dbReference type="RefSeq" id="WP_109334724.1">
    <property type="nucleotide sequence ID" value="NZ_CP021354.1"/>
</dbReference>
<dbReference type="SUPFAM" id="SSF51905">
    <property type="entry name" value="FAD/NAD(P)-binding domain"/>
    <property type="match status" value="1"/>
</dbReference>
<dbReference type="NCBIfam" id="NF005882">
    <property type="entry name" value="PRK07843.1"/>
    <property type="match status" value="1"/>
</dbReference>
<accession>A0A2S2C2U7</accession>
<dbReference type="EC" id="1.3.99.4" evidence="8"/>
<dbReference type="FunFam" id="3.50.50.60:FF:000208">
    <property type="entry name" value="3-ketosteroid dehydrogenase"/>
    <property type="match status" value="1"/>
</dbReference>
<evidence type="ECO:0000256" key="5">
    <source>
        <dbReference type="ARBA" id="ARBA00023221"/>
    </source>
</evidence>
<dbReference type="PRINTS" id="PR00469">
    <property type="entry name" value="PNDRDTASEII"/>
</dbReference>
<evidence type="ECO:0000256" key="8">
    <source>
        <dbReference type="ARBA" id="ARBA00066536"/>
    </source>
</evidence>
<dbReference type="GO" id="GO:0047571">
    <property type="term" value="F:3-oxosteroid 1-dehydrogenase activity"/>
    <property type="evidence" value="ECO:0007669"/>
    <property type="project" value="UniProtKB-EC"/>
</dbReference>
<evidence type="ECO:0000313" key="11">
    <source>
        <dbReference type="EMBL" id="AWK75211.1"/>
    </source>
</evidence>
<protein>
    <recommendedName>
        <fullName evidence="9">3-oxosteroid 1-dehydrogenase</fullName>
        <ecNumber evidence="8">1.3.99.4</ecNumber>
    </recommendedName>
</protein>
<dbReference type="Pfam" id="PF00890">
    <property type="entry name" value="FAD_binding_2"/>
    <property type="match status" value="1"/>
</dbReference>
<evidence type="ECO:0000256" key="9">
    <source>
        <dbReference type="ARBA" id="ARBA00069709"/>
    </source>
</evidence>
<dbReference type="GO" id="GO:0008202">
    <property type="term" value="P:steroid metabolic process"/>
    <property type="evidence" value="ECO:0007669"/>
    <property type="project" value="UniProtKB-KW"/>
</dbReference>
<evidence type="ECO:0000256" key="1">
    <source>
        <dbReference type="ARBA" id="ARBA00001974"/>
    </source>
</evidence>
<dbReference type="InterPro" id="IPR003953">
    <property type="entry name" value="FAD-dep_OxRdtase_2_FAD-bd"/>
</dbReference>
<dbReference type="Gene3D" id="3.50.50.60">
    <property type="entry name" value="FAD/NAD(P)-binding domain"/>
    <property type="match status" value="2"/>
</dbReference>
<dbReference type="KEGG" id="roz:CBI38_30315"/>
<evidence type="ECO:0000256" key="6">
    <source>
        <dbReference type="ARBA" id="ARBA00051951"/>
    </source>
</evidence>
<evidence type="ECO:0000256" key="3">
    <source>
        <dbReference type="ARBA" id="ARBA00022827"/>
    </source>
</evidence>
<dbReference type="PANTHER" id="PTHR43400">
    <property type="entry name" value="FUMARATE REDUCTASE"/>
    <property type="match status" value="1"/>
</dbReference>
<dbReference type="InterPro" id="IPR027477">
    <property type="entry name" value="Succ_DH/fumarate_Rdtase_cat_sf"/>
</dbReference>
<dbReference type="FunFam" id="3.50.50.60:FF:000240">
    <property type="entry name" value="3-ketosteroid-delta-1-dehydrogenase"/>
    <property type="match status" value="1"/>
</dbReference>
<keyword evidence="2" id="KW-0285">Flavoprotein</keyword>
<dbReference type="PANTHER" id="PTHR43400:SF10">
    <property type="entry name" value="3-OXOSTEROID 1-DEHYDROGENASE"/>
    <property type="match status" value="1"/>
</dbReference>
<dbReference type="AlphaFoldDB" id="A0A2S2C2U7"/>
<gene>
    <name evidence="11" type="ORF">CBI38_30315</name>
</gene>
<dbReference type="InterPro" id="IPR050315">
    <property type="entry name" value="FAD-oxidoreductase_2"/>
</dbReference>
<comment type="cofactor">
    <cofactor evidence="1">
        <name>FAD</name>
        <dbReference type="ChEBI" id="CHEBI:57692"/>
    </cofactor>
</comment>
<sequence length="579" mass="62303">MTTSGDNHAILPAKESVDQSFDVVVVGSGAAGMSAAITAAARGLKVVIVEKSPYWGGSTSRSGGGVWIPGNTVLQRDAPPDDLEAARTYVRSIVGPVVDPERIDTYIDRGPEALQFLIDHSPLKLEWVKNYSDYYPEAPGGLATGRSCEPVPFDARALGDDLDTLHPPYSKTPLNVVVKQSDYRWLSTGFRTWRGPVRMVRVGLRSMVAKARRQHLIGMGAALMAELLLGVRQAGIPLRLNTELTDLLTENGRVVGVVVKSNEQTTTLRAGHGVVLACGGFDNNAEMRRKYQREPIGSDWTTGAPSNTGDGINAALKLGAGVSFMSDAWWGPSIPLPKGPWFALAERSLPRSIMVNDRGERFMNESLPYVEAVHRMYGGEYGQGDGPGENIPAWLIFDQTYRDRYLFASVTARAPLPRKWLESGAIVKASTLEGLAEKIGVPADRFTATVERFNGFARRGVDEDFHRGESKYDHYYGDISNKPNPSLGELTKGPFYAAKMVPGDLGTKGGINTDTAGRALREDGTVIEGLYAAGNTSAPVMGHTYAGPGATIGPALVFGYLAALDIAERARSMAGTSGE</sequence>
<reference evidence="11 12" key="1">
    <citation type="submission" date="2017-05" db="EMBL/GenBank/DDBJ databases">
        <title>Isolation of Rhodococcus sp. S2-17 biodegrading of BP-3.</title>
        <authorList>
            <person name="Lee Y."/>
            <person name="Kim K.H."/>
            <person name="Chun B.H."/>
            <person name="Jung H.S."/>
            <person name="Jeon C.O."/>
        </authorList>
    </citation>
    <scope>NUCLEOTIDE SEQUENCE [LARGE SCALE GENOMIC DNA]</scope>
    <source>
        <strain evidence="11 12">S2-17</strain>
    </source>
</reference>
<evidence type="ECO:0000259" key="10">
    <source>
        <dbReference type="Pfam" id="PF00890"/>
    </source>
</evidence>
<dbReference type="OrthoDB" id="9813348at2"/>
<keyword evidence="5" id="KW-0443">Lipid metabolism</keyword>
<dbReference type="SUPFAM" id="SSF56425">
    <property type="entry name" value="Succinate dehydrogenase/fumarate reductase flavoprotein, catalytic domain"/>
    <property type="match status" value="1"/>
</dbReference>
<dbReference type="InterPro" id="IPR036188">
    <property type="entry name" value="FAD/NAD-bd_sf"/>
</dbReference>
<keyword evidence="5" id="KW-0753">Steroid metabolism</keyword>
<dbReference type="EMBL" id="CP021354">
    <property type="protein sequence ID" value="AWK75211.1"/>
    <property type="molecule type" value="Genomic_DNA"/>
</dbReference>
<comment type="catalytic activity">
    <reaction evidence="6">
        <text>a 3-oxosteroid + A = a 3-oxo-Delta(1)-steroid + AH2</text>
        <dbReference type="Rhea" id="RHEA:13329"/>
        <dbReference type="ChEBI" id="CHEBI:13193"/>
        <dbReference type="ChEBI" id="CHEBI:17499"/>
        <dbReference type="ChEBI" id="CHEBI:20156"/>
        <dbReference type="ChEBI" id="CHEBI:47788"/>
        <dbReference type="EC" id="1.3.99.4"/>
    </reaction>
</comment>
<dbReference type="Gene3D" id="3.90.700.10">
    <property type="entry name" value="Succinate dehydrogenase/fumarate reductase flavoprotein, catalytic domain"/>
    <property type="match status" value="1"/>
</dbReference>
<evidence type="ECO:0000256" key="2">
    <source>
        <dbReference type="ARBA" id="ARBA00022630"/>
    </source>
</evidence>
<keyword evidence="3" id="KW-0274">FAD</keyword>
<feature type="domain" description="FAD-dependent oxidoreductase 2 FAD-binding" evidence="10">
    <location>
        <begin position="22"/>
        <end position="551"/>
    </location>
</feature>
<evidence type="ECO:0000256" key="7">
    <source>
        <dbReference type="ARBA" id="ARBA00061147"/>
    </source>
</evidence>
<organism evidence="11 12">
    <name type="scientific">Rhodococcus oxybenzonivorans</name>
    <dbReference type="NCBI Taxonomy" id="1990687"/>
    <lineage>
        <taxon>Bacteria</taxon>
        <taxon>Bacillati</taxon>
        <taxon>Actinomycetota</taxon>
        <taxon>Actinomycetes</taxon>
        <taxon>Mycobacteriales</taxon>
        <taxon>Nocardiaceae</taxon>
        <taxon>Rhodococcus</taxon>
    </lineage>
</organism>
<proteinExistence type="inferred from homology"/>
<name>A0A2S2C2U7_9NOCA</name>
<dbReference type="Proteomes" id="UP000245711">
    <property type="component" value="Chromosome"/>
</dbReference>